<gene>
    <name evidence="1" type="ORF">E4U13_004044</name>
</gene>
<reference evidence="1 2" key="1">
    <citation type="journal article" date="2020" name="bioRxiv">
        <title>Whole genome comparisons of ergot fungi reveals the divergence and evolution of species within the genus Claviceps are the result of varying mechanisms driving genome evolution and host range expansion.</title>
        <authorList>
            <person name="Wyka S.A."/>
            <person name="Mondo S.J."/>
            <person name="Liu M."/>
            <person name="Dettman J."/>
            <person name="Nalam V."/>
            <person name="Broders K.D."/>
        </authorList>
    </citation>
    <scope>NUCLEOTIDE SEQUENCE [LARGE SCALE GENOMIC DNA]</scope>
    <source>
        <strain evidence="1 2">LM576</strain>
    </source>
</reference>
<evidence type="ECO:0000313" key="1">
    <source>
        <dbReference type="EMBL" id="KAG6113018.1"/>
    </source>
</evidence>
<organism evidence="1 2">
    <name type="scientific">Claviceps humidiphila</name>
    <dbReference type="NCBI Taxonomy" id="1294629"/>
    <lineage>
        <taxon>Eukaryota</taxon>
        <taxon>Fungi</taxon>
        <taxon>Dikarya</taxon>
        <taxon>Ascomycota</taxon>
        <taxon>Pezizomycotina</taxon>
        <taxon>Sordariomycetes</taxon>
        <taxon>Hypocreomycetidae</taxon>
        <taxon>Hypocreales</taxon>
        <taxon>Clavicipitaceae</taxon>
        <taxon>Claviceps</taxon>
    </lineage>
</organism>
<protein>
    <submittedName>
        <fullName evidence="1">Uncharacterized protein</fullName>
    </submittedName>
</protein>
<proteinExistence type="predicted"/>
<comment type="caution">
    <text evidence="1">The sequence shown here is derived from an EMBL/GenBank/DDBJ whole genome shotgun (WGS) entry which is preliminary data.</text>
</comment>
<dbReference type="AlphaFoldDB" id="A0A9P7TTD7"/>
<sequence>MRKSLVKAFQFAIFQKRFPIGNASQEHLFQPSKIKIQLVGGSLDNIADYGDGWLLFELRYYGTTCTDETK</sequence>
<evidence type="ECO:0000313" key="2">
    <source>
        <dbReference type="Proteomes" id="UP000732380"/>
    </source>
</evidence>
<name>A0A9P7TTD7_9HYPO</name>
<accession>A0A9P7TTD7</accession>
<dbReference type="EMBL" id="SRQM01000312">
    <property type="protein sequence ID" value="KAG6113018.1"/>
    <property type="molecule type" value="Genomic_DNA"/>
</dbReference>
<dbReference type="Proteomes" id="UP000732380">
    <property type="component" value="Unassembled WGS sequence"/>
</dbReference>
<keyword evidence="2" id="KW-1185">Reference proteome</keyword>